<dbReference type="AlphaFoldDB" id="A0A2K3LLJ5"/>
<reference evidence="1 2" key="2">
    <citation type="journal article" date="2017" name="Front. Plant Sci.">
        <title>Gene Classification and Mining of Molecular Markers Useful in Red Clover (Trifolium pratense) Breeding.</title>
        <authorList>
            <person name="Istvanek J."/>
            <person name="Dluhosova J."/>
            <person name="Dluhos P."/>
            <person name="Patkova L."/>
            <person name="Nedelnik J."/>
            <person name="Repkova J."/>
        </authorList>
    </citation>
    <scope>NUCLEOTIDE SEQUENCE [LARGE SCALE GENOMIC DNA]</scope>
    <source>
        <strain evidence="2">cv. Tatra</strain>
        <tissue evidence="1">Young leaves</tissue>
    </source>
</reference>
<sequence>MGREEMGHSGIVMESVAKRRTRREIVEEREEGMWGKRERVEVDEVCDVMRSEGRENAFESWVERVIRIRIVVVVVVVVDGVDGF</sequence>
<proteinExistence type="predicted"/>
<organism evidence="1 2">
    <name type="scientific">Trifolium pratense</name>
    <name type="common">Red clover</name>
    <dbReference type="NCBI Taxonomy" id="57577"/>
    <lineage>
        <taxon>Eukaryota</taxon>
        <taxon>Viridiplantae</taxon>
        <taxon>Streptophyta</taxon>
        <taxon>Embryophyta</taxon>
        <taxon>Tracheophyta</taxon>
        <taxon>Spermatophyta</taxon>
        <taxon>Magnoliopsida</taxon>
        <taxon>eudicotyledons</taxon>
        <taxon>Gunneridae</taxon>
        <taxon>Pentapetalae</taxon>
        <taxon>rosids</taxon>
        <taxon>fabids</taxon>
        <taxon>Fabales</taxon>
        <taxon>Fabaceae</taxon>
        <taxon>Papilionoideae</taxon>
        <taxon>50 kb inversion clade</taxon>
        <taxon>NPAAA clade</taxon>
        <taxon>Hologalegina</taxon>
        <taxon>IRL clade</taxon>
        <taxon>Trifolieae</taxon>
        <taxon>Trifolium</taxon>
    </lineage>
</organism>
<dbReference type="Proteomes" id="UP000236291">
    <property type="component" value="Unassembled WGS sequence"/>
</dbReference>
<evidence type="ECO:0000313" key="1">
    <source>
        <dbReference type="EMBL" id="PNX79406.1"/>
    </source>
</evidence>
<name>A0A2K3LLJ5_TRIPR</name>
<dbReference type="EMBL" id="ASHM01035937">
    <property type="protein sequence ID" value="PNX79406.1"/>
    <property type="molecule type" value="Genomic_DNA"/>
</dbReference>
<evidence type="ECO:0000313" key="2">
    <source>
        <dbReference type="Proteomes" id="UP000236291"/>
    </source>
</evidence>
<reference evidence="1 2" key="1">
    <citation type="journal article" date="2014" name="Am. J. Bot.">
        <title>Genome assembly and annotation for red clover (Trifolium pratense; Fabaceae).</title>
        <authorList>
            <person name="Istvanek J."/>
            <person name="Jaros M."/>
            <person name="Krenek A."/>
            <person name="Repkova J."/>
        </authorList>
    </citation>
    <scope>NUCLEOTIDE SEQUENCE [LARGE SCALE GENOMIC DNA]</scope>
    <source>
        <strain evidence="2">cv. Tatra</strain>
        <tissue evidence="1">Young leaves</tissue>
    </source>
</reference>
<accession>A0A2K3LLJ5</accession>
<gene>
    <name evidence="1" type="ORF">L195_g035392</name>
</gene>
<protein>
    <submittedName>
        <fullName evidence="1">Uncharacterized protein</fullName>
    </submittedName>
</protein>
<comment type="caution">
    <text evidence="1">The sequence shown here is derived from an EMBL/GenBank/DDBJ whole genome shotgun (WGS) entry which is preliminary data.</text>
</comment>